<organism evidence="2 3">
    <name type="scientific">Rehmannia glutinosa</name>
    <name type="common">Chinese foxglove</name>
    <dbReference type="NCBI Taxonomy" id="99300"/>
    <lineage>
        <taxon>Eukaryota</taxon>
        <taxon>Viridiplantae</taxon>
        <taxon>Streptophyta</taxon>
        <taxon>Embryophyta</taxon>
        <taxon>Tracheophyta</taxon>
        <taxon>Spermatophyta</taxon>
        <taxon>Magnoliopsida</taxon>
        <taxon>eudicotyledons</taxon>
        <taxon>Gunneridae</taxon>
        <taxon>Pentapetalae</taxon>
        <taxon>asterids</taxon>
        <taxon>lamiids</taxon>
        <taxon>Lamiales</taxon>
        <taxon>Orobanchaceae</taxon>
        <taxon>Rehmannieae</taxon>
        <taxon>Rehmannia</taxon>
    </lineage>
</organism>
<comment type="caution">
    <text evidence="2">The sequence shown here is derived from an EMBL/GenBank/DDBJ whole genome shotgun (WGS) entry which is preliminary data.</text>
</comment>
<evidence type="ECO:0000313" key="2">
    <source>
        <dbReference type="EMBL" id="KAK6149153.1"/>
    </source>
</evidence>
<accession>A0ABR0WNP2</accession>
<dbReference type="Proteomes" id="UP001318860">
    <property type="component" value="Unassembled WGS sequence"/>
</dbReference>
<keyword evidence="3" id="KW-1185">Reference proteome</keyword>
<evidence type="ECO:0000313" key="3">
    <source>
        <dbReference type="Proteomes" id="UP001318860"/>
    </source>
</evidence>
<protein>
    <submittedName>
        <fullName evidence="2">Uncharacterized protein</fullName>
    </submittedName>
</protein>
<feature type="region of interest" description="Disordered" evidence="1">
    <location>
        <begin position="79"/>
        <end position="101"/>
    </location>
</feature>
<gene>
    <name evidence="2" type="ORF">DH2020_016678</name>
</gene>
<name>A0ABR0WNP2_REHGL</name>
<feature type="compositionally biased region" description="Low complexity" evidence="1">
    <location>
        <begin position="90"/>
        <end position="101"/>
    </location>
</feature>
<evidence type="ECO:0000256" key="1">
    <source>
        <dbReference type="SAM" id="MobiDB-lite"/>
    </source>
</evidence>
<dbReference type="EMBL" id="JABTTQ020000009">
    <property type="protein sequence ID" value="KAK6149153.1"/>
    <property type="molecule type" value="Genomic_DNA"/>
</dbReference>
<sequence>MRKIPSLRAGAAVAMAEFNIHVSPPLTTSSLASPPPAAANCDARKCPGGRTRCERFQSKHGFNPRRPLLRANLCSGVQRRHSRRHTPALQTAATEGSEGGAAAEQAVEIPALIYTEGTKLAGGGDGIAFSNGWLRVLRAQLAEQIVPTN</sequence>
<proteinExistence type="predicted"/>
<reference evidence="2 3" key="1">
    <citation type="journal article" date="2021" name="Comput. Struct. Biotechnol. J.">
        <title>De novo genome assembly of the potent medicinal plant Rehmannia glutinosa using nanopore technology.</title>
        <authorList>
            <person name="Ma L."/>
            <person name="Dong C."/>
            <person name="Song C."/>
            <person name="Wang X."/>
            <person name="Zheng X."/>
            <person name="Niu Y."/>
            <person name="Chen S."/>
            <person name="Feng W."/>
        </authorList>
    </citation>
    <scope>NUCLEOTIDE SEQUENCE [LARGE SCALE GENOMIC DNA]</scope>
    <source>
        <strain evidence="2">DH-2019</strain>
    </source>
</reference>